<dbReference type="SUPFAM" id="SSF53098">
    <property type="entry name" value="Ribonuclease H-like"/>
    <property type="match status" value="1"/>
</dbReference>
<dbReference type="GO" id="GO:0043137">
    <property type="term" value="P:DNA replication, removal of RNA primer"/>
    <property type="evidence" value="ECO:0007669"/>
    <property type="project" value="TreeGrafter"/>
</dbReference>
<dbReference type="InterPro" id="IPR036397">
    <property type="entry name" value="RNaseH_sf"/>
</dbReference>
<dbReference type="GO" id="GO:0030145">
    <property type="term" value="F:manganese ion binding"/>
    <property type="evidence" value="ECO:0007669"/>
    <property type="project" value="UniProtKB-UniRule"/>
</dbReference>
<dbReference type="InterPro" id="IPR001352">
    <property type="entry name" value="RNase_HII/HIII"/>
</dbReference>
<evidence type="ECO:0000256" key="3">
    <source>
        <dbReference type="ARBA" id="ARBA00004065"/>
    </source>
</evidence>
<comment type="function">
    <text evidence="3 14 16">Endonuclease that specifically degrades the RNA of RNA-DNA hybrids.</text>
</comment>
<keyword evidence="8 14" id="KW-0963">Cytoplasm</keyword>
<dbReference type="InterPro" id="IPR022898">
    <property type="entry name" value="RNase_HII"/>
</dbReference>
<evidence type="ECO:0000313" key="19">
    <source>
        <dbReference type="Proteomes" id="UP000001549"/>
    </source>
</evidence>
<evidence type="ECO:0000256" key="1">
    <source>
        <dbReference type="ARBA" id="ARBA00000077"/>
    </source>
</evidence>
<feature type="binding site" evidence="14 15">
    <location>
        <position position="133"/>
    </location>
    <ligand>
        <name>a divalent metal cation</name>
        <dbReference type="ChEBI" id="CHEBI:60240"/>
    </ligand>
</feature>
<evidence type="ECO:0000256" key="13">
    <source>
        <dbReference type="ARBA" id="ARBA00023211"/>
    </source>
</evidence>
<keyword evidence="13 14" id="KW-0464">Manganese</keyword>
<reference evidence="18 19" key="1">
    <citation type="submission" date="2011-05" db="EMBL/GenBank/DDBJ databases">
        <title>Complete sequence of chromosome of Frankia symbiont of Datisca glomerata.</title>
        <authorList>
            <consortium name="US DOE Joint Genome Institute"/>
            <person name="Lucas S."/>
            <person name="Han J."/>
            <person name="Lapidus A."/>
            <person name="Cheng J.-F."/>
            <person name="Goodwin L."/>
            <person name="Pitluck S."/>
            <person name="Peters L."/>
            <person name="Mikhailova N."/>
            <person name="Chertkov O."/>
            <person name="Teshima H."/>
            <person name="Han C."/>
            <person name="Tapia R."/>
            <person name="Land M."/>
            <person name="Hauser L."/>
            <person name="Kyrpides N."/>
            <person name="Ivanova N."/>
            <person name="Pagani I."/>
            <person name="Berry A."/>
            <person name="Pawlowski K."/>
            <person name="Persson T."/>
            <person name="Vanden Heuvel B."/>
            <person name="Benson D."/>
            <person name="Woyke T."/>
        </authorList>
    </citation>
    <scope>NUCLEOTIDE SEQUENCE [LARGE SCALE GENOMIC DNA]</scope>
    <source>
        <strain evidence="19">4085684</strain>
    </source>
</reference>
<evidence type="ECO:0000256" key="10">
    <source>
        <dbReference type="ARBA" id="ARBA00022723"/>
    </source>
</evidence>
<evidence type="ECO:0000256" key="4">
    <source>
        <dbReference type="ARBA" id="ARBA00004496"/>
    </source>
</evidence>
<dbReference type="EC" id="3.1.26.4" evidence="6 14"/>
<evidence type="ECO:0000256" key="14">
    <source>
        <dbReference type="HAMAP-Rule" id="MF_00052"/>
    </source>
</evidence>
<sequence>MRPLPPFAPTGAAVRGESGLWGCERLLRRRGFAPVAGVDEAGRGACAGPLVVAAVVLPANGSRRLVDLADSKRLSPRLREQVFDEILSVAQAWATVVIQSSEIDACGVHVANIAGMRRAVARLGRRPGYVLTDGFAVPGLGVASTAVLKGDQVVACVAAASVVAKVTRDRIMKDLHHRHPEYDFAQHKGYVTAGHAAALSAYGPCEQHRMSYVNVAQAQRERLARLEDAVTRTGLPSATESA</sequence>
<evidence type="ECO:0000256" key="16">
    <source>
        <dbReference type="RuleBase" id="RU003515"/>
    </source>
</evidence>
<dbReference type="GO" id="GO:0006298">
    <property type="term" value="P:mismatch repair"/>
    <property type="evidence" value="ECO:0007669"/>
    <property type="project" value="TreeGrafter"/>
</dbReference>
<dbReference type="KEGG" id="fsy:FsymDg_3670"/>
<dbReference type="RefSeq" id="WP_013874829.1">
    <property type="nucleotide sequence ID" value="NC_015656.1"/>
</dbReference>
<dbReference type="InterPro" id="IPR012337">
    <property type="entry name" value="RNaseH-like_sf"/>
</dbReference>
<organism evidence="18 19">
    <name type="scientific">Candidatus Protofrankia datiscae</name>
    <dbReference type="NCBI Taxonomy" id="2716812"/>
    <lineage>
        <taxon>Bacteria</taxon>
        <taxon>Bacillati</taxon>
        <taxon>Actinomycetota</taxon>
        <taxon>Actinomycetes</taxon>
        <taxon>Frankiales</taxon>
        <taxon>Frankiaceae</taxon>
        <taxon>Protofrankia</taxon>
    </lineage>
</organism>
<proteinExistence type="inferred from homology"/>
<dbReference type="NCBIfam" id="NF000598">
    <property type="entry name" value="PRK00015.2-2"/>
    <property type="match status" value="1"/>
</dbReference>
<dbReference type="InterPro" id="IPR024567">
    <property type="entry name" value="RNase_HII/HIII_dom"/>
</dbReference>
<accession>F8B440</accession>
<evidence type="ECO:0000313" key="18">
    <source>
        <dbReference type="EMBL" id="AEH10948.1"/>
    </source>
</evidence>
<dbReference type="GO" id="GO:0005737">
    <property type="term" value="C:cytoplasm"/>
    <property type="evidence" value="ECO:0007669"/>
    <property type="project" value="UniProtKB-SubCell"/>
</dbReference>
<comment type="subcellular location">
    <subcellularLocation>
        <location evidence="4 14">Cytoplasm</location>
    </subcellularLocation>
</comment>
<dbReference type="Gene3D" id="3.30.420.10">
    <property type="entry name" value="Ribonuclease H-like superfamily/Ribonuclease H"/>
    <property type="match status" value="1"/>
</dbReference>
<evidence type="ECO:0000256" key="9">
    <source>
        <dbReference type="ARBA" id="ARBA00022722"/>
    </source>
</evidence>
<dbReference type="Proteomes" id="UP000001549">
    <property type="component" value="Chromosome"/>
</dbReference>
<comment type="cofactor">
    <cofactor evidence="2">
        <name>Mg(2+)</name>
        <dbReference type="ChEBI" id="CHEBI:18420"/>
    </cofactor>
</comment>
<evidence type="ECO:0000256" key="15">
    <source>
        <dbReference type="PROSITE-ProRule" id="PRU01319"/>
    </source>
</evidence>
<dbReference type="GO" id="GO:0004523">
    <property type="term" value="F:RNA-DNA hybrid ribonuclease activity"/>
    <property type="evidence" value="ECO:0007669"/>
    <property type="project" value="UniProtKB-UniRule"/>
</dbReference>
<dbReference type="EMBL" id="CP002801">
    <property type="protein sequence ID" value="AEH10948.1"/>
    <property type="molecule type" value="Genomic_DNA"/>
</dbReference>
<evidence type="ECO:0000256" key="6">
    <source>
        <dbReference type="ARBA" id="ARBA00012180"/>
    </source>
</evidence>
<evidence type="ECO:0000259" key="17">
    <source>
        <dbReference type="PROSITE" id="PS51975"/>
    </source>
</evidence>
<evidence type="ECO:0000256" key="7">
    <source>
        <dbReference type="ARBA" id="ARBA00019179"/>
    </source>
</evidence>
<keyword evidence="12 14" id="KW-0378">Hydrolase</keyword>
<dbReference type="NCBIfam" id="NF000595">
    <property type="entry name" value="PRK00015.1-3"/>
    <property type="match status" value="1"/>
</dbReference>
<evidence type="ECO:0000256" key="11">
    <source>
        <dbReference type="ARBA" id="ARBA00022759"/>
    </source>
</evidence>
<dbReference type="eggNOG" id="COG0164">
    <property type="taxonomic scope" value="Bacteria"/>
</dbReference>
<dbReference type="GO" id="GO:0032299">
    <property type="term" value="C:ribonuclease H2 complex"/>
    <property type="evidence" value="ECO:0007669"/>
    <property type="project" value="TreeGrafter"/>
</dbReference>
<evidence type="ECO:0000256" key="5">
    <source>
        <dbReference type="ARBA" id="ARBA00007383"/>
    </source>
</evidence>
<comment type="catalytic activity">
    <reaction evidence="1 14 15 16">
        <text>Endonucleolytic cleavage to 5'-phosphomonoester.</text>
        <dbReference type="EC" id="3.1.26.4"/>
    </reaction>
</comment>
<dbReference type="HAMAP" id="MF_00052_B">
    <property type="entry name" value="RNase_HII_B"/>
    <property type="match status" value="1"/>
</dbReference>
<dbReference type="PANTHER" id="PTHR10954:SF18">
    <property type="entry name" value="RIBONUCLEASE HII"/>
    <property type="match status" value="1"/>
</dbReference>
<dbReference type="AlphaFoldDB" id="F8B440"/>
<dbReference type="STRING" id="656024.FsymDg_3670"/>
<comment type="cofactor">
    <cofactor evidence="14 15">
        <name>Mn(2+)</name>
        <dbReference type="ChEBI" id="CHEBI:29035"/>
    </cofactor>
    <cofactor evidence="14 15">
        <name>Mg(2+)</name>
        <dbReference type="ChEBI" id="CHEBI:18420"/>
    </cofactor>
    <text evidence="14 15">Manganese or magnesium. Binds 1 divalent metal ion per monomer in the absence of substrate. May bind a second metal ion after substrate binding.</text>
</comment>
<keyword evidence="19" id="KW-1185">Reference proteome</keyword>
<keyword evidence="9 14" id="KW-0540">Nuclease</keyword>
<comment type="similarity">
    <text evidence="5 14 16">Belongs to the RNase HII family.</text>
</comment>
<evidence type="ECO:0000256" key="8">
    <source>
        <dbReference type="ARBA" id="ARBA00022490"/>
    </source>
</evidence>
<evidence type="ECO:0000256" key="2">
    <source>
        <dbReference type="ARBA" id="ARBA00001946"/>
    </source>
</evidence>
<feature type="binding site" evidence="14 15">
    <location>
        <position position="40"/>
    </location>
    <ligand>
        <name>a divalent metal cation</name>
        <dbReference type="ChEBI" id="CHEBI:60240"/>
    </ligand>
</feature>
<feature type="binding site" evidence="14 15">
    <location>
        <position position="39"/>
    </location>
    <ligand>
        <name>a divalent metal cation</name>
        <dbReference type="ChEBI" id="CHEBI:60240"/>
    </ligand>
</feature>
<name>F8B440_9ACTN</name>
<dbReference type="CDD" id="cd07182">
    <property type="entry name" value="RNase_HII_bacteria_HII_like"/>
    <property type="match status" value="1"/>
</dbReference>
<gene>
    <name evidence="14" type="primary">rnhB</name>
    <name evidence="18" type="ordered locus">FsymDg_3670</name>
</gene>
<feature type="domain" description="RNase H type-2" evidence="17">
    <location>
        <begin position="33"/>
        <end position="227"/>
    </location>
</feature>
<dbReference type="HOGENOM" id="CLU_036532_1_0_11"/>
<protein>
    <recommendedName>
        <fullName evidence="7 14">Ribonuclease HII</fullName>
        <shortName evidence="14">RNase HII</shortName>
        <ecNumber evidence="6 14">3.1.26.4</ecNumber>
    </recommendedName>
</protein>
<dbReference type="PROSITE" id="PS51975">
    <property type="entry name" value="RNASE_H_2"/>
    <property type="match status" value="1"/>
</dbReference>
<evidence type="ECO:0000256" key="12">
    <source>
        <dbReference type="ARBA" id="ARBA00022801"/>
    </source>
</evidence>
<keyword evidence="11 14" id="KW-0255">Endonuclease</keyword>
<dbReference type="GO" id="GO:0003723">
    <property type="term" value="F:RNA binding"/>
    <property type="evidence" value="ECO:0007669"/>
    <property type="project" value="UniProtKB-UniRule"/>
</dbReference>
<dbReference type="PANTHER" id="PTHR10954">
    <property type="entry name" value="RIBONUCLEASE H2 SUBUNIT A"/>
    <property type="match status" value="1"/>
</dbReference>
<dbReference type="Pfam" id="PF01351">
    <property type="entry name" value="RNase_HII"/>
    <property type="match status" value="1"/>
</dbReference>
<keyword evidence="10 14" id="KW-0479">Metal-binding</keyword>